<keyword evidence="2" id="KW-1185">Reference proteome</keyword>
<evidence type="ECO:0008006" key="3">
    <source>
        <dbReference type="Google" id="ProtNLM"/>
    </source>
</evidence>
<gene>
    <name evidence="1" type="ORF">GTP38_16670</name>
</gene>
<comment type="caution">
    <text evidence="1">The sequence shown here is derived from an EMBL/GenBank/DDBJ whole genome shotgun (WGS) entry which is preliminary data.</text>
</comment>
<accession>A0ABW9VAY3</accession>
<evidence type="ECO:0000313" key="2">
    <source>
        <dbReference type="Proteomes" id="UP000449678"/>
    </source>
</evidence>
<dbReference type="Proteomes" id="UP000449678">
    <property type="component" value="Unassembled WGS sequence"/>
</dbReference>
<organism evidence="1 2">
    <name type="scientific">Duganella lactea</name>
    <dbReference type="NCBI Taxonomy" id="2692173"/>
    <lineage>
        <taxon>Bacteria</taxon>
        <taxon>Pseudomonadati</taxon>
        <taxon>Pseudomonadota</taxon>
        <taxon>Betaproteobacteria</taxon>
        <taxon>Burkholderiales</taxon>
        <taxon>Oxalobacteraceae</taxon>
        <taxon>Telluria group</taxon>
        <taxon>Duganella</taxon>
    </lineage>
</organism>
<sequence>MNSLDILGYGKRLETVSVPREQAEVHAQMLAEVVAQVATKDDLEAREARLKEWGQLCVKEQIQSLKADMLKWLVTISIAQTSLLFAALRYMPH</sequence>
<evidence type="ECO:0000313" key="1">
    <source>
        <dbReference type="EMBL" id="MYM35970.1"/>
    </source>
</evidence>
<name>A0ABW9VAY3_9BURK</name>
<proteinExistence type="predicted"/>
<dbReference type="RefSeq" id="WP_160991348.1">
    <property type="nucleotide sequence ID" value="NZ_WWCO01000011.1"/>
</dbReference>
<reference evidence="1 2" key="1">
    <citation type="submission" date="2019-12" db="EMBL/GenBank/DDBJ databases">
        <title>Novel species isolated from a subtropical stream in China.</title>
        <authorList>
            <person name="Lu H."/>
        </authorList>
    </citation>
    <scope>NUCLEOTIDE SEQUENCE [LARGE SCALE GENOMIC DNA]</scope>
    <source>
        <strain evidence="1 2">FT94W</strain>
    </source>
</reference>
<dbReference type="EMBL" id="WWCO01000011">
    <property type="protein sequence ID" value="MYM35970.1"/>
    <property type="molecule type" value="Genomic_DNA"/>
</dbReference>
<protein>
    <recommendedName>
        <fullName evidence="3">DUF1640 domain-containing protein</fullName>
    </recommendedName>
</protein>